<evidence type="ECO:0000256" key="1">
    <source>
        <dbReference type="SAM" id="MobiDB-lite"/>
    </source>
</evidence>
<keyword evidence="2" id="KW-0472">Membrane</keyword>
<evidence type="ECO:0000313" key="4">
    <source>
        <dbReference type="Proteomes" id="UP000284702"/>
    </source>
</evidence>
<evidence type="ECO:0000256" key="2">
    <source>
        <dbReference type="SAM" id="Phobius"/>
    </source>
</evidence>
<sequence length="69" mass="7477">MLIRQLEIRASLSSRAVAMMAACLVLCVIVVCLVLLLQKLRKTPSSSSQPSVEASHTEVMSEYALDLDG</sequence>
<evidence type="ECO:0000313" key="3">
    <source>
        <dbReference type="EMBL" id="RQM19667.1"/>
    </source>
</evidence>
<keyword evidence="4" id="KW-1185">Reference proteome</keyword>
<name>A0A3R7YGE7_APHAT</name>
<gene>
    <name evidence="3" type="ORF">B5M09_002716</name>
</gene>
<dbReference type="AlphaFoldDB" id="A0A3R7YGE7"/>
<feature type="region of interest" description="Disordered" evidence="1">
    <location>
        <begin position="41"/>
        <end position="69"/>
    </location>
</feature>
<reference evidence="3" key="1">
    <citation type="submission" date="2018-07" db="EMBL/GenBank/DDBJ databases">
        <title>Annotation of Aphanomyces astaci genome assembly.</title>
        <authorList>
            <person name="Studholme D.J."/>
        </authorList>
    </citation>
    <scope>NUCLEOTIDE SEQUENCE [LARGE SCALE GENOMIC DNA]</scope>
    <source>
        <strain evidence="3">Pc</strain>
    </source>
</reference>
<feature type="transmembrane region" description="Helical" evidence="2">
    <location>
        <begin position="16"/>
        <end position="37"/>
    </location>
</feature>
<protein>
    <submittedName>
        <fullName evidence="3">Uncharacterized protein</fullName>
    </submittedName>
</protein>
<proteinExistence type="predicted"/>
<accession>A0A3R7YGE7</accession>
<dbReference type="Proteomes" id="UP000284702">
    <property type="component" value="Unassembled WGS sequence"/>
</dbReference>
<comment type="caution">
    <text evidence="3">The sequence shown here is derived from an EMBL/GenBank/DDBJ whole genome shotgun (WGS) entry which is preliminary data.</text>
</comment>
<dbReference type="EMBL" id="MZMZ02004210">
    <property type="protein sequence ID" value="RQM19667.1"/>
    <property type="molecule type" value="Genomic_DNA"/>
</dbReference>
<keyword evidence="2" id="KW-1133">Transmembrane helix</keyword>
<organism evidence="3 4">
    <name type="scientific">Aphanomyces astaci</name>
    <name type="common">Crayfish plague agent</name>
    <dbReference type="NCBI Taxonomy" id="112090"/>
    <lineage>
        <taxon>Eukaryota</taxon>
        <taxon>Sar</taxon>
        <taxon>Stramenopiles</taxon>
        <taxon>Oomycota</taxon>
        <taxon>Saprolegniomycetes</taxon>
        <taxon>Saprolegniales</taxon>
        <taxon>Verrucalvaceae</taxon>
        <taxon>Aphanomyces</taxon>
    </lineage>
</organism>
<keyword evidence="2" id="KW-0812">Transmembrane</keyword>